<dbReference type="InterPro" id="IPR002110">
    <property type="entry name" value="Ankyrin_rpt"/>
</dbReference>
<dbReference type="InterPro" id="IPR027417">
    <property type="entry name" value="P-loop_NTPase"/>
</dbReference>
<dbReference type="InterPro" id="IPR056693">
    <property type="entry name" value="DUF7791"/>
</dbReference>
<dbReference type="Gene3D" id="3.40.50.300">
    <property type="entry name" value="P-loop containing nucleotide triphosphate hydrolases"/>
    <property type="match status" value="1"/>
</dbReference>
<keyword evidence="1" id="KW-0677">Repeat</keyword>
<accession>A0A8E2JB57</accession>
<feature type="non-terminal residue" evidence="5">
    <location>
        <position position="613"/>
    </location>
</feature>
<evidence type="ECO:0000256" key="2">
    <source>
        <dbReference type="PROSITE-ProRule" id="PRU00023"/>
    </source>
</evidence>
<dbReference type="EMBL" id="KV745237">
    <property type="protein sequence ID" value="OCK76160.1"/>
    <property type="molecule type" value="Genomic_DNA"/>
</dbReference>
<feature type="repeat" description="ANK" evidence="2">
    <location>
        <begin position="503"/>
        <end position="532"/>
    </location>
</feature>
<protein>
    <submittedName>
        <fullName evidence="5">Ankyrin</fullName>
    </submittedName>
</protein>
<dbReference type="PANTHER" id="PTHR10039">
    <property type="entry name" value="AMELOGENIN"/>
    <property type="match status" value="1"/>
</dbReference>
<dbReference type="SUPFAM" id="SSF48403">
    <property type="entry name" value="Ankyrin repeat"/>
    <property type="match status" value="1"/>
</dbReference>
<feature type="domain" description="Nephrocystin 3-like N-terminal" evidence="3">
    <location>
        <begin position="23"/>
        <end position="107"/>
    </location>
</feature>
<dbReference type="InterPro" id="IPR036770">
    <property type="entry name" value="Ankyrin_rpt-contain_sf"/>
</dbReference>
<dbReference type="Gene3D" id="1.25.40.20">
    <property type="entry name" value="Ankyrin repeat-containing domain"/>
    <property type="match status" value="1"/>
</dbReference>
<dbReference type="PROSITE" id="PS50297">
    <property type="entry name" value="ANK_REP_REGION"/>
    <property type="match status" value="1"/>
</dbReference>
<evidence type="ECO:0000259" key="4">
    <source>
        <dbReference type="Pfam" id="PF25053"/>
    </source>
</evidence>
<proteinExistence type="predicted"/>
<dbReference type="PROSITE" id="PS50088">
    <property type="entry name" value="ANK_REPEAT"/>
    <property type="match status" value="2"/>
</dbReference>
<dbReference type="SMART" id="SM00248">
    <property type="entry name" value="ANK"/>
    <property type="match status" value="3"/>
</dbReference>
<feature type="repeat" description="ANK" evidence="2">
    <location>
        <begin position="470"/>
        <end position="499"/>
    </location>
</feature>
<feature type="domain" description="DUF7791" evidence="4">
    <location>
        <begin position="254"/>
        <end position="355"/>
    </location>
</feature>
<dbReference type="Pfam" id="PF24883">
    <property type="entry name" value="NPHP3_N"/>
    <property type="match status" value="2"/>
</dbReference>
<organism evidence="5 6">
    <name type="scientific">Lepidopterella palustris CBS 459.81</name>
    <dbReference type="NCBI Taxonomy" id="1314670"/>
    <lineage>
        <taxon>Eukaryota</taxon>
        <taxon>Fungi</taxon>
        <taxon>Dikarya</taxon>
        <taxon>Ascomycota</taxon>
        <taxon>Pezizomycotina</taxon>
        <taxon>Dothideomycetes</taxon>
        <taxon>Pleosporomycetidae</taxon>
        <taxon>Mytilinidiales</taxon>
        <taxon>Argynnaceae</taxon>
        <taxon>Lepidopterella</taxon>
    </lineage>
</organism>
<evidence type="ECO:0000313" key="6">
    <source>
        <dbReference type="Proteomes" id="UP000250266"/>
    </source>
</evidence>
<dbReference type="AlphaFoldDB" id="A0A8E2JB57"/>
<dbReference type="OrthoDB" id="194358at2759"/>
<dbReference type="PANTHER" id="PTHR10039:SF5">
    <property type="entry name" value="NACHT DOMAIN-CONTAINING PROTEIN"/>
    <property type="match status" value="1"/>
</dbReference>
<dbReference type="Proteomes" id="UP000250266">
    <property type="component" value="Unassembled WGS sequence"/>
</dbReference>
<keyword evidence="6" id="KW-1185">Reference proteome</keyword>
<evidence type="ECO:0000259" key="3">
    <source>
        <dbReference type="Pfam" id="PF24883"/>
    </source>
</evidence>
<evidence type="ECO:0000313" key="5">
    <source>
        <dbReference type="EMBL" id="OCK76160.1"/>
    </source>
</evidence>
<feature type="domain" description="Nephrocystin 3-like N-terminal" evidence="3">
    <location>
        <begin position="115"/>
        <end position="165"/>
    </location>
</feature>
<sequence length="613" mass="68958">CLGSLSFATIDARRQNIASAYRDTCKWIFQTTQFQQWQHRSNLQSHNGVLWIKGKLGAGKSTLLKYTLSYCPEFFEDHITVAYFFNARGDSFEKTIAGMLRSLAYQLDFLLSETKTPQSKPLLFFIDALDECRDSDVREVVKFLEELSTSAVGANVTLNICLSSRHYPTINIKRKLELVVEQEKEHDDDIARYVRDNLTKRDDEIEKRIFKKASGVFMWVILVVAMLNQAYDDGKVEAMHQRLNELPENLEQVFETLLSKDNPDKHETIFLLQCVSFARRALKLEELYFAMVAGTNAQNLGAWDQSKITSEDIRRRITSSSKGLIEIRKGEDKTVQFIHETVNDFLLRNGRLQTLDPTLRLNPIGASHDCLKACCISYLMMSELQVASEGLKADEISSIYPFLEYASTYALSHAEEAQRRGVMQTNFLHYLQNYEGFERLRQFHNSFERIPGLGCGKGVNINAQGGLYGNALQAASYQGEKKTVETLLEKGADVNAQGGLYGNALQAASRKGNKEIVGMLLEKGADVNAQGGLYGNALQAAATKDRWRVEKMMDSDDSDSDNGSDHDSDHDMEIVAMLLEKGADVNARGGLYGNALQAASRYRNKEIVGMLLE</sequence>
<dbReference type="InterPro" id="IPR056884">
    <property type="entry name" value="NPHP3-like_N"/>
</dbReference>
<name>A0A8E2JB57_9PEZI</name>
<evidence type="ECO:0000256" key="1">
    <source>
        <dbReference type="ARBA" id="ARBA00022737"/>
    </source>
</evidence>
<reference evidence="5 6" key="1">
    <citation type="journal article" date="2016" name="Nat. Commun.">
        <title>Ectomycorrhizal ecology is imprinted in the genome of the dominant symbiotic fungus Cenococcum geophilum.</title>
        <authorList>
            <consortium name="DOE Joint Genome Institute"/>
            <person name="Peter M."/>
            <person name="Kohler A."/>
            <person name="Ohm R.A."/>
            <person name="Kuo A."/>
            <person name="Krutzmann J."/>
            <person name="Morin E."/>
            <person name="Arend M."/>
            <person name="Barry K.W."/>
            <person name="Binder M."/>
            <person name="Choi C."/>
            <person name="Clum A."/>
            <person name="Copeland A."/>
            <person name="Grisel N."/>
            <person name="Haridas S."/>
            <person name="Kipfer T."/>
            <person name="LaButti K."/>
            <person name="Lindquist E."/>
            <person name="Lipzen A."/>
            <person name="Maire R."/>
            <person name="Meier B."/>
            <person name="Mihaltcheva S."/>
            <person name="Molinier V."/>
            <person name="Murat C."/>
            <person name="Poggeler S."/>
            <person name="Quandt C.A."/>
            <person name="Sperisen C."/>
            <person name="Tritt A."/>
            <person name="Tisserant E."/>
            <person name="Crous P.W."/>
            <person name="Henrissat B."/>
            <person name="Nehls U."/>
            <person name="Egli S."/>
            <person name="Spatafora J.W."/>
            <person name="Grigoriev I.V."/>
            <person name="Martin F.M."/>
        </authorList>
    </citation>
    <scope>NUCLEOTIDE SEQUENCE [LARGE SCALE GENOMIC DNA]</scope>
    <source>
        <strain evidence="5 6">CBS 459.81</strain>
    </source>
</reference>
<keyword evidence="2" id="KW-0040">ANK repeat</keyword>
<dbReference type="SUPFAM" id="SSF52540">
    <property type="entry name" value="P-loop containing nucleoside triphosphate hydrolases"/>
    <property type="match status" value="1"/>
</dbReference>
<dbReference type="Pfam" id="PF25053">
    <property type="entry name" value="DUF7791"/>
    <property type="match status" value="1"/>
</dbReference>
<dbReference type="Pfam" id="PF12796">
    <property type="entry name" value="Ank_2"/>
    <property type="match status" value="1"/>
</dbReference>
<gene>
    <name evidence="5" type="ORF">K432DRAFT_463938</name>
</gene>
<feature type="non-terminal residue" evidence="5">
    <location>
        <position position="1"/>
    </location>
</feature>